<accession>A0A6I9QK73</accession>
<dbReference type="InterPro" id="IPR023393">
    <property type="entry name" value="START-like_dom_sf"/>
</dbReference>
<evidence type="ECO:0000259" key="3">
    <source>
        <dbReference type="Pfam" id="PF00407"/>
    </source>
</evidence>
<dbReference type="InterPro" id="IPR050279">
    <property type="entry name" value="Plant_def-hormone_signal"/>
</dbReference>
<dbReference type="GO" id="GO:0004864">
    <property type="term" value="F:protein phosphatase inhibitor activity"/>
    <property type="evidence" value="ECO:0007669"/>
    <property type="project" value="TreeGrafter"/>
</dbReference>
<dbReference type="AlphaFoldDB" id="A0A6I9QK73"/>
<dbReference type="InterPro" id="IPR000916">
    <property type="entry name" value="Bet_v_I/MLP"/>
</dbReference>
<keyword evidence="2" id="KW-0017">Alkaloid metabolism</keyword>
<dbReference type="CDD" id="cd07816">
    <property type="entry name" value="Bet_v1-like"/>
    <property type="match status" value="1"/>
</dbReference>
<evidence type="ECO:0000256" key="1">
    <source>
        <dbReference type="ARBA" id="ARBA00009744"/>
    </source>
</evidence>
<dbReference type="OrthoDB" id="1879545at2759"/>
<reference evidence="5" key="1">
    <citation type="submission" date="2025-08" db="UniProtKB">
        <authorList>
            <consortium name="RefSeq"/>
        </authorList>
    </citation>
    <scope>IDENTIFICATION</scope>
</reference>
<evidence type="ECO:0000313" key="5">
    <source>
        <dbReference type="RefSeq" id="XP_010911014.1"/>
    </source>
</evidence>
<dbReference type="Proteomes" id="UP000504607">
    <property type="component" value="Unplaced"/>
</dbReference>
<dbReference type="GO" id="GO:0009820">
    <property type="term" value="P:alkaloid metabolic process"/>
    <property type="evidence" value="ECO:0007669"/>
    <property type="project" value="UniProtKB-KW"/>
</dbReference>
<dbReference type="RefSeq" id="XP_010911014.1">
    <property type="nucleotide sequence ID" value="XM_010912712.3"/>
</dbReference>
<gene>
    <name evidence="5" type="primary">LOC105037005</name>
</gene>
<evidence type="ECO:0000313" key="4">
    <source>
        <dbReference type="Proteomes" id="UP000504607"/>
    </source>
</evidence>
<dbReference type="GO" id="GO:0038023">
    <property type="term" value="F:signaling receptor activity"/>
    <property type="evidence" value="ECO:0007669"/>
    <property type="project" value="TreeGrafter"/>
</dbReference>
<dbReference type="InParanoid" id="A0A6I9QK73"/>
<keyword evidence="4" id="KW-1185">Reference proteome</keyword>
<dbReference type="PANTHER" id="PTHR31213">
    <property type="entry name" value="OS08G0374000 PROTEIN-RELATED"/>
    <property type="match status" value="1"/>
</dbReference>
<dbReference type="PANTHER" id="PTHR31213:SF19">
    <property type="entry name" value="BET V I_MAJOR LATEX PROTEIN DOMAIN-CONTAINING PROTEIN"/>
    <property type="match status" value="1"/>
</dbReference>
<dbReference type="GO" id="GO:0005634">
    <property type="term" value="C:nucleus"/>
    <property type="evidence" value="ECO:0007669"/>
    <property type="project" value="TreeGrafter"/>
</dbReference>
<evidence type="ECO:0000256" key="2">
    <source>
        <dbReference type="ARBA" id="ARBA00022589"/>
    </source>
</evidence>
<dbReference type="Gene3D" id="3.30.530.20">
    <property type="match status" value="1"/>
</dbReference>
<proteinExistence type="inferred from homology"/>
<protein>
    <submittedName>
        <fullName evidence="5">S-norcoclaurine synthase 2</fullName>
    </submittedName>
</protein>
<name>A0A6I9QK73_ELAGV</name>
<dbReference type="GO" id="GO:0010427">
    <property type="term" value="F:abscisic acid binding"/>
    <property type="evidence" value="ECO:0007669"/>
    <property type="project" value="TreeGrafter"/>
</dbReference>
<dbReference type="FunFam" id="3.30.530.20:FF:000033">
    <property type="entry name" value="S-norcoclaurine synthase"/>
    <property type="match status" value="1"/>
</dbReference>
<feature type="domain" description="Bet v I/Major latex protein" evidence="3">
    <location>
        <begin position="27"/>
        <end position="152"/>
    </location>
</feature>
<organism evidence="4 5">
    <name type="scientific">Elaeis guineensis var. tenera</name>
    <name type="common">Oil palm</name>
    <dbReference type="NCBI Taxonomy" id="51953"/>
    <lineage>
        <taxon>Eukaryota</taxon>
        <taxon>Viridiplantae</taxon>
        <taxon>Streptophyta</taxon>
        <taxon>Embryophyta</taxon>
        <taxon>Tracheophyta</taxon>
        <taxon>Spermatophyta</taxon>
        <taxon>Magnoliopsida</taxon>
        <taxon>Liliopsida</taxon>
        <taxon>Arecaceae</taxon>
        <taxon>Arecoideae</taxon>
        <taxon>Cocoseae</taxon>
        <taxon>Elaeidinae</taxon>
        <taxon>Elaeis</taxon>
    </lineage>
</organism>
<dbReference type="SUPFAM" id="SSF55961">
    <property type="entry name" value="Bet v1-like"/>
    <property type="match status" value="1"/>
</dbReference>
<dbReference type="GO" id="GO:0005737">
    <property type="term" value="C:cytoplasm"/>
    <property type="evidence" value="ECO:0007669"/>
    <property type="project" value="TreeGrafter"/>
</dbReference>
<dbReference type="GO" id="GO:0009738">
    <property type="term" value="P:abscisic acid-activated signaling pathway"/>
    <property type="evidence" value="ECO:0007669"/>
    <property type="project" value="TreeGrafter"/>
</dbReference>
<dbReference type="Pfam" id="PF00407">
    <property type="entry name" value="Bet_v_1"/>
    <property type="match status" value="1"/>
</dbReference>
<comment type="similarity">
    <text evidence="1">Belongs to the BetVI family.</text>
</comment>
<sequence>MKGSLFHKLEVGLPAGEVWEVYGTLRLAQLVVELLPHVLQKVDVIEGDGGVGTVLHLTFPPGIPGVQFSKEKFVKIDNEKRVKEALVVEGGFLELGFRSVLYRLEIIEKDSNSSIIKSAIEYEIDEEHAANASFVTTAPLATIAETISKYLTEKKTSDMNS</sequence>
<dbReference type="FunCoup" id="A0A6I9QK73">
    <property type="interactions" value="2218"/>
</dbReference>
<dbReference type="GO" id="GO:0006952">
    <property type="term" value="P:defense response"/>
    <property type="evidence" value="ECO:0007669"/>
    <property type="project" value="InterPro"/>
</dbReference>